<proteinExistence type="predicted"/>
<dbReference type="eggNOG" id="KOG4599">
    <property type="taxonomic scope" value="Eukaryota"/>
</dbReference>
<protein>
    <recommendedName>
        <fullName evidence="3">PsbP C-terminal domain-containing protein</fullName>
    </recommendedName>
</protein>
<dbReference type="RefSeq" id="XP_001693412.1">
    <property type="nucleotide sequence ID" value="XM_001693360.2"/>
</dbReference>
<dbReference type="Gene3D" id="3.40.1000.10">
    <property type="entry name" value="Mog1/PsbP, alpha/beta/alpha sandwich"/>
    <property type="match status" value="1"/>
</dbReference>
<dbReference type="KEGG" id="cre:CHLRE_13g564050v5"/>
<accession>A8HRE4</accession>
<dbReference type="STRING" id="3055.A8HRE4"/>
<dbReference type="OrthoDB" id="1621991at2759"/>
<evidence type="ECO:0000313" key="1">
    <source>
        <dbReference type="EMBL" id="PNW73561.1"/>
    </source>
</evidence>
<dbReference type="AlphaFoldDB" id="A8HRE4"/>
<gene>
    <name evidence="1" type="ORF">CHLRE_13g564050v5</name>
</gene>
<dbReference type="Proteomes" id="UP000006906">
    <property type="component" value="Chromosome 13"/>
</dbReference>
<dbReference type="InParanoid" id="A8HRE4"/>
<dbReference type="EMBL" id="CM008974">
    <property type="protein sequence ID" value="PNW73561.1"/>
    <property type="molecule type" value="Genomic_DNA"/>
</dbReference>
<dbReference type="PANTHER" id="PTHR37764:SF1">
    <property type="entry name" value="KETOSE_ALDOSE ISOMERASE, PUTATIVE (MOG1_PSBP_DUF1795-LIKE PHOTOSYSTEM II REACTION CENTER PSBP FAMILY PROTEIN)-RELATED"/>
    <property type="match status" value="1"/>
</dbReference>
<dbReference type="PaxDb" id="3055-EDP08666"/>
<reference evidence="1 2" key="1">
    <citation type="journal article" date="2007" name="Science">
        <title>The Chlamydomonas genome reveals the evolution of key animal and plant functions.</title>
        <authorList>
            <person name="Merchant S.S."/>
            <person name="Prochnik S.E."/>
            <person name="Vallon O."/>
            <person name="Harris E.H."/>
            <person name="Karpowicz S.J."/>
            <person name="Witman G.B."/>
            <person name="Terry A."/>
            <person name="Salamov A."/>
            <person name="Fritz-Laylin L.K."/>
            <person name="Marechal-Drouard L."/>
            <person name="Marshall W.F."/>
            <person name="Qu L.H."/>
            <person name="Nelson D.R."/>
            <person name="Sanderfoot A.A."/>
            <person name="Spalding M.H."/>
            <person name="Kapitonov V.V."/>
            <person name="Ren Q."/>
            <person name="Ferris P."/>
            <person name="Lindquist E."/>
            <person name="Shapiro H."/>
            <person name="Lucas S.M."/>
            <person name="Grimwood J."/>
            <person name="Schmutz J."/>
            <person name="Cardol P."/>
            <person name="Cerutti H."/>
            <person name="Chanfreau G."/>
            <person name="Chen C.L."/>
            <person name="Cognat V."/>
            <person name="Croft M.T."/>
            <person name="Dent R."/>
            <person name="Dutcher S."/>
            <person name="Fernandez E."/>
            <person name="Fukuzawa H."/>
            <person name="Gonzalez-Ballester D."/>
            <person name="Gonzalez-Halphen D."/>
            <person name="Hallmann A."/>
            <person name="Hanikenne M."/>
            <person name="Hippler M."/>
            <person name="Inwood W."/>
            <person name="Jabbari K."/>
            <person name="Kalanon M."/>
            <person name="Kuras R."/>
            <person name="Lefebvre P.A."/>
            <person name="Lemaire S.D."/>
            <person name="Lobanov A.V."/>
            <person name="Lohr M."/>
            <person name="Manuell A."/>
            <person name="Meier I."/>
            <person name="Mets L."/>
            <person name="Mittag M."/>
            <person name="Mittelmeier T."/>
            <person name="Moroney J.V."/>
            <person name="Moseley J."/>
            <person name="Napoli C."/>
            <person name="Nedelcu A.M."/>
            <person name="Niyogi K."/>
            <person name="Novoselov S.V."/>
            <person name="Paulsen I.T."/>
            <person name="Pazour G."/>
            <person name="Purton S."/>
            <person name="Ral J.P."/>
            <person name="Riano-Pachon D.M."/>
            <person name="Riekhof W."/>
            <person name="Rymarquis L."/>
            <person name="Schroda M."/>
            <person name="Stern D."/>
            <person name="Umen J."/>
            <person name="Willows R."/>
            <person name="Wilson N."/>
            <person name="Zimmer S.L."/>
            <person name="Allmer J."/>
            <person name="Balk J."/>
            <person name="Bisova K."/>
            <person name="Chen C.J."/>
            <person name="Elias M."/>
            <person name="Gendler K."/>
            <person name="Hauser C."/>
            <person name="Lamb M.R."/>
            <person name="Ledford H."/>
            <person name="Long J.C."/>
            <person name="Minagawa J."/>
            <person name="Page M.D."/>
            <person name="Pan J."/>
            <person name="Pootakham W."/>
            <person name="Roje S."/>
            <person name="Rose A."/>
            <person name="Stahlberg E."/>
            <person name="Terauchi A.M."/>
            <person name="Yang P."/>
            <person name="Ball S."/>
            <person name="Bowler C."/>
            <person name="Dieckmann C.L."/>
            <person name="Gladyshev V.N."/>
            <person name="Green P."/>
            <person name="Jorgensen R."/>
            <person name="Mayfield S."/>
            <person name="Mueller-Roeber B."/>
            <person name="Rajamani S."/>
            <person name="Sayre R.T."/>
            <person name="Brokstein P."/>
            <person name="Dubchak I."/>
            <person name="Goodstein D."/>
            <person name="Hornick L."/>
            <person name="Huang Y.W."/>
            <person name="Jhaveri J."/>
            <person name="Luo Y."/>
            <person name="Martinez D."/>
            <person name="Ngau W.C."/>
            <person name="Otillar B."/>
            <person name="Poliakov A."/>
            <person name="Porter A."/>
            <person name="Szajkowski L."/>
            <person name="Werner G."/>
            <person name="Zhou K."/>
            <person name="Grigoriev I.V."/>
            <person name="Rokhsar D.S."/>
            <person name="Grossman A.R."/>
        </authorList>
    </citation>
    <scope>NUCLEOTIDE SEQUENCE [LARGE SCALE GENOMIC DNA]</scope>
    <source>
        <strain evidence="2">CC-503</strain>
    </source>
</reference>
<dbReference type="OMA" id="CEPNCRD"/>
<dbReference type="Gramene" id="PNW73561">
    <property type="protein sequence ID" value="PNW73561"/>
    <property type="gene ID" value="CHLRE_13g564050v5"/>
</dbReference>
<name>A8HRE4_CHLRE</name>
<dbReference type="PANTHER" id="PTHR37764">
    <property type="entry name" value="KETOSE/ALDOSE ISOMERASE, PUTATIVE (MOG1/PSBP/DUF1795-LIKE PHOTOSYSTEM II REACTION CENTER PSBP FAMILY PROTEIN)-RELATED"/>
    <property type="match status" value="1"/>
</dbReference>
<sequence>MALNTLERRPACSAFSRRRASRPFCTSRPVSVQCHAQSAGRREVLQLGVALPLLLAGQPAFAGPATEAAPAAAVRPAPAPAASIPGMASQPYLDVDFQLLPPSAFNFIDTQPAYDPDRRGPAPEPSPVRVRYDSPDGNTVLSVLVRNAQNLKQSILQTTDISGLGSLEEAAKLLLPRGSRVVAGSVLQVALPPRQTALGPVEIPPKNYYRYELTTPNGLHVIMSVAAQKGRIYVCGGSTLEGEVWERDAPVLRAATESFRLRLDGATL</sequence>
<dbReference type="InterPro" id="IPR016123">
    <property type="entry name" value="Mog1/PsbP_a/b/a-sand"/>
</dbReference>
<evidence type="ECO:0008006" key="3">
    <source>
        <dbReference type="Google" id="ProtNLM"/>
    </source>
</evidence>
<dbReference type="GeneID" id="5718998"/>
<dbReference type="FunCoup" id="A8HRE4">
    <property type="interactions" value="563"/>
</dbReference>
<dbReference type="SUPFAM" id="SSF55724">
    <property type="entry name" value="Mog1p/PsbP-like"/>
    <property type="match status" value="1"/>
</dbReference>
<evidence type="ECO:0000313" key="2">
    <source>
        <dbReference type="Proteomes" id="UP000006906"/>
    </source>
</evidence>
<dbReference type="HOGENOM" id="CLU_1039581_0_0_1"/>
<keyword evidence="2" id="KW-1185">Reference proteome</keyword>
<organism evidence="1 2">
    <name type="scientific">Chlamydomonas reinhardtii</name>
    <name type="common">Chlamydomonas smithii</name>
    <dbReference type="NCBI Taxonomy" id="3055"/>
    <lineage>
        <taxon>Eukaryota</taxon>
        <taxon>Viridiplantae</taxon>
        <taxon>Chlorophyta</taxon>
        <taxon>core chlorophytes</taxon>
        <taxon>Chlorophyceae</taxon>
        <taxon>CS clade</taxon>
        <taxon>Chlamydomonadales</taxon>
        <taxon>Chlamydomonadaceae</taxon>
        <taxon>Chlamydomonas</taxon>
    </lineage>
</organism>